<reference evidence="3" key="1">
    <citation type="submission" date="2025-08" db="UniProtKB">
        <authorList>
            <consortium name="Ensembl"/>
        </authorList>
    </citation>
    <scope>IDENTIFICATION</scope>
</reference>
<dbReference type="Proteomes" id="UP000261500">
    <property type="component" value="Unplaced"/>
</dbReference>
<dbReference type="SMART" id="SM00343">
    <property type="entry name" value="ZnF_C2HC"/>
    <property type="match status" value="3"/>
</dbReference>
<dbReference type="SUPFAM" id="SSF57756">
    <property type="entry name" value="Retrovirus zinc finger-like domains"/>
    <property type="match status" value="1"/>
</dbReference>
<dbReference type="GO" id="GO:0002218">
    <property type="term" value="P:activation of innate immune response"/>
    <property type="evidence" value="ECO:0007669"/>
    <property type="project" value="InterPro"/>
</dbReference>
<keyword evidence="1" id="KW-0479">Metal-binding</keyword>
<keyword evidence="1" id="KW-0863">Zinc-finger</keyword>
<accession>A0A3B3W0A9</accession>
<dbReference type="GO" id="GO:0003723">
    <property type="term" value="F:RNA binding"/>
    <property type="evidence" value="ECO:0007669"/>
    <property type="project" value="InterPro"/>
</dbReference>
<dbReference type="GO" id="GO:0003690">
    <property type="term" value="F:double-stranded DNA binding"/>
    <property type="evidence" value="ECO:0007669"/>
    <property type="project" value="InterPro"/>
</dbReference>
<dbReference type="PANTHER" id="PTHR22639:SF3">
    <property type="entry name" value="ZINC FINGER CCHC DOMAIN-CONTAINING PROTEIN 3"/>
    <property type="match status" value="1"/>
</dbReference>
<dbReference type="PANTHER" id="PTHR22639">
    <property type="entry name" value="GAG-RELATED PROTEIN"/>
    <property type="match status" value="1"/>
</dbReference>
<proteinExistence type="predicted"/>
<dbReference type="PROSITE" id="PS50158">
    <property type="entry name" value="ZF_CCHC"/>
    <property type="match status" value="1"/>
</dbReference>
<keyword evidence="4" id="KW-1185">Reference proteome</keyword>
<sequence length="189" mass="21880">MKKELSNRCFLCTVVHGYEMRDEDGIRTGGRRFFVQQKRVLRTGETGHVFYPGQPKVCHRCGSQQHLSAECQSTHCKNCKNDRHLTKNCPYPVNCNLCGERGHIFKTCPKSYANRVKEGSLNKRNCTTSPKCPRLRCGDNETTKHLFWICPISKRIWSLMTPWLNGLSREEITYEKIVYGLDKYTVSEV</sequence>
<reference evidence="3" key="2">
    <citation type="submission" date="2025-09" db="UniProtKB">
        <authorList>
            <consortium name="Ensembl"/>
        </authorList>
    </citation>
    <scope>IDENTIFICATION</scope>
</reference>
<dbReference type="AlphaFoldDB" id="A0A3B3W0A9"/>
<dbReference type="Gene3D" id="4.10.60.10">
    <property type="entry name" value="Zinc finger, CCHC-type"/>
    <property type="match status" value="1"/>
</dbReference>
<dbReference type="STRING" id="48699.ENSPLAP00000031440"/>
<keyword evidence="1" id="KW-0862">Zinc</keyword>
<feature type="domain" description="CCHC-type" evidence="2">
    <location>
        <begin position="95"/>
        <end position="110"/>
    </location>
</feature>
<dbReference type="GO" id="GO:0008270">
    <property type="term" value="F:zinc ion binding"/>
    <property type="evidence" value="ECO:0007669"/>
    <property type="project" value="UniProtKB-KW"/>
</dbReference>
<name>A0A3B3W0A9_9TELE</name>
<evidence type="ECO:0000256" key="1">
    <source>
        <dbReference type="PROSITE-ProRule" id="PRU00047"/>
    </source>
</evidence>
<dbReference type="Ensembl" id="ENSPLAT00000028287.1">
    <property type="protein sequence ID" value="ENSPLAP00000031440.1"/>
    <property type="gene ID" value="ENSPLAG00000023649.1"/>
</dbReference>
<evidence type="ECO:0000313" key="3">
    <source>
        <dbReference type="Ensembl" id="ENSPLAP00000031440.1"/>
    </source>
</evidence>
<protein>
    <recommendedName>
        <fullName evidence="2">CCHC-type domain-containing protein</fullName>
    </recommendedName>
</protein>
<dbReference type="InterPro" id="IPR042509">
    <property type="entry name" value="ZCCHC3"/>
</dbReference>
<evidence type="ECO:0000313" key="4">
    <source>
        <dbReference type="Proteomes" id="UP000261500"/>
    </source>
</evidence>
<dbReference type="InterPro" id="IPR036875">
    <property type="entry name" value="Znf_CCHC_sf"/>
</dbReference>
<dbReference type="GeneTree" id="ENSGT01050000245310"/>
<organism evidence="3 4">
    <name type="scientific">Poecilia latipinna</name>
    <name type="common">sailfin molly</name>
    <dbReference type="NCBI Taxonomy" id="48699"/>
    <lineage>
        <taxon>Eukaryota</taxon>
        <taxon>Metazoa</taxon>
        <taxon>Chordata</taxon>
        <taxon>Craniata</taxon>
        <taxon>Vertebrata</taxon>
        <taxon>Euteleostomi</taxon>
        <taxon>Actinopterygii</taxon>
        <taxon>Neopterygii</taxon>
        <taxon>Teleostei</taxon>
        <taxon>Neoteleostei</taxon>
        <taxon>Acanthomorphata</taxon>
        <taxon>Ovalentaria</taxon>
        <taxon>Atherinomorphae</taxon>
        <taxon>Cyprinodontiformes</taxon>
        <taxon>Poeciliidae</taxon>
        <taxon>Poeciliinae</taxon>
        <taxon>Poecilia</taxon>
    </lineage>
</organism>
<dbReference type="InterPro" id="IPR001878">
    <property type="entry name" value="Znf_CCHC"/>
</dbReference>
<evidence type="ECO:0000259" key="2">
    <source>
        <dbReference type="PROSITE" id="PS50158"/>
    </source>
</evidence>